<dbReference type="PANTHER" id="PTHR34512:SF30">
    <property type="entry name" value="OUTER MEMBRANE PROTEIN ASSEMBLY FACTOR BAMB"/>
    <property type="match status" value="1"/>
</dbReference>
<dbReference type="Gene3D" id="1.25.40.10">
    <property type="entry name" value="Tetratricopeptide repeat domain"/>
    <property type="match status" value="1"/>
</dbReference>
<evidence type="ECO:0000259" key="2">
    <source>
        <dbReference type="Pfam" id="PF13360"/>
    </source>
</evidence>
<gene>
    <name evidence="3" type="ORF">AVDCRST_MAG64-1215</name>
</gene>
<proteinExistence type="predicted"/>
<dbReference type="InterPro" id="IPR011990">
    <property type="entry name" value="TPR-like_helical_dom_sf"/>
</dbReference>
<name>A0A6J4NQ64_9BACT</name>
<dbReference type="Pfam" id="PF13360">
    <property type="entry name" value="PQQ_2"/>
    <property type="match status" value="2"/>
</dbReference>
<dbReference type="InterPro" id="IPR018391">
    <property type="entry name" value="PQQ_b-propeller_rpt"/>
</dbReference>
<reference evidence="3" key="1">
    <citation type="submission" date="2020-02" db="EMBL/GenBank/DDBJ databases">
        <authorList>
            <person name="Meier V. D."/>
        </authorList>
    </citation>
    <scope>NUCLEOTIDE SEQUENCE</scope>
    <source>
        <strain evidence="3">AVDCRST_MAG64</strain>
    </source>
</reference>
<keyword evidence="1" id="KW-1133">Transmembrane helix</keyword>
<protein>
    <recommendedName>
        <fullName evidence="2">Pyrrolo-quinoline quinone repeat domain-containing protein</fullName>
    </recommendedName>
</protein>
<dbReference type="InterPro" id="IPR015943">
    <property type="entry name" value="WD40/YVTN_repeat-like_dom_sf"/>
</dbReference>
<evidence type="ECO:0000313" key="3">
    <source>
        <dbReference type="EMBL" id="CAA9391700.1"/>
    </source>
</evidence>
<feature type="transmembrane region" description="Helical" evidence="1">
    <location>
        <begin position="20"/>
        <end position="39"/>
    </location>
</feature>
<dbReference type="EMBL" id="CADCUQ010000283">
    <property type="protein sequence ID" value="CAA9391700.1"/>
    <property type="molecule type" value="Genomic_DNA"/>
</dbReference>
<accession>A0A6J4NQ64</accession>
<dbReference type="Gene3D" id="2.130.10.10">
    <property type="entry name" value="YVTN repeat-like/Quinoprotein amine dehydrogenase"/>
    <property type="match status" value="1"/>
</dbReference>
<dbReference type="InterPro" id="IPR002372">
    <property type="entry name" value="PQQ_rpt_dom"/>
</dbReference>
<keyword evidence="1" id="KW-0812">Transmembrane</keyword>
<organism evidence="3">
    <name type="scientific">uncultured Phycisphaerae bacterium</name>
    <dbReference type="NCBI Taxonomy" id="904963"/>
    <lineage>
        <taxon>Bacteria</taxon>
        <taxon>Pseudomonadati</taxon>
        <taxon>Planctomycetota</taxon>
        <taxon>Phycisphaerae</taxon>
        <taxon>environmental samples</taxon>
    </lineage>
</organism>
<feature type="domain" description="Pyrrolo-quinoline quinone repeat" evidence="2">
    <location>
        <begin position="347"/>
        <end position="549"/>
    </location>
</feature>
<dbReference type="AlphaFoldDB" id="A0A6J4NQ64"/>
<dbReference type="SUPFAM" id="SSF50998">
    <property type="entry name" value="Quinoprotein alcohol dehydrogenase-like"/>
    <property type="match status" value="1"/>
</dbReference>
<dbReference type="InterPro" id="IPR011047">
    <property type="entry name" value="Quinoprotein_ADH-like_sf"/>
</dbReference>
<dbReference type="PANTHER" id="PTHR34512">
    <property type="entry name" value="CELL SURFACE PROTEIN"/>
    <property type="match status" value="1"/>
</dbReference>
<evidence type="ECO:0000256" key="1">
    <source>
        <dbReference type="SAM" id="Phobius"/>
    </source>
</evidence>
<feature type="domain" description="Pyrrolo-quinoline quinone repeat" evidence="2">
    <location>
        <begin position="597"/>
        <end position="687"/>
    </location>
</feature>
<keyword evidence="1" id="KW-0472">Membrane</keyword>
<sequence>MSRRRRRQGACADAAARSPVAGFATLTFWCAGVLIIGGLTTPSIGQLITTTRIGGEAEEQKAEDGFSVRKEDAKFNDALEDFARYRDKKAWELAFRSLETLAEAKREGMVAAGDGFFVPSRQRVMQGLTSLPPDGREAFRLFYDARAKQLLARVENAAKGQAAAGGGPGSAPGAAAAAVDEVATLREIYDKYFITSVGDRAADRLADALFESGDFAAAAAAWGAVLKDFPDTALPKLRLHVKRGVALARAGQWEQFDESLRVVRTEFAGERVTIGGKEVVATEFLESLRTATPTTNPAAGTEGAPGPVALPRDDTPAWQIKLMDGPLQAKLEAALNDNGWGRFMNGLGTFVPPADTDGGRVYANWLGIVFAADVKTGKLLWRNRDFGQLGDKFQYFVNQMIDLDCYTLALAGERLLVTGVNLGRLQNYQEPVVLVSMNAADGKVNWSSNNGGLSGFSFVGKPVVAGDVIYAAARKRQGTALTLLAIGPAKGDLLWQLELGTAQAGQDYQGEPAVPNPVLVPHGTGAVYVLTNNGALLAVDTGARRVAWAFTYAPPPPASGRQMFWGGDDQEEPTPHMAAAAFARGSTLYLKEQAGDAVYAVDLTGPSKLWRRPVDRANSVRPDGDGGRLLSIGQDLGAIDAASRAMTWSASLPALAGRITPLVGDGRLLAFAPRGIYEIDLADGDTVRILRGADRESTGGDVHRAPGRLICVSNLAITAYPAADAPARADAK</sequence>
<dbReference type="SMART" id="SM00564">
    <property type="entry name" value="PQQ"/>
    <property type="match status" value="3"/>
</dbReference>